<gene>
    <name evidence="1" type="ORF">ACFQ4P_01445</name>
</gene>
<evidence type="ECO:0000313" key="1">
    <source>
        <dbReference type="EMBL" id="MFD1428912.1"/>
    </source>
</evidence>
<dbReference type="Pfam" id="PF10117">
    <property type="entry name" value="McrBC"/>
    <property type="match status" value="1"/>
</dbReference>
<organism evidence="1 2">
    <name type="scientific">Lacticaseibacillus mingshuiensis</name>
    <dbReference type="NCBI Taxonomy" id="2799574"/>
    <lineage>
        <taxon>Bacteria</taxon>
        <taxon>Bacillati</taxon>
        <taxon>Bacillota</taxon>
        <taxon>Bacilli</taxon>
        <taxon>Lactobacillales</taxon>
        <taxon>Lactobacillaceae</taxon>
        <taxon>Lacticaseibacillus</taxon>
    </lineage>
</organism>
<sequence length="463" mass="52399">MSSVARASIRDNNPVAPATLAQLPELAAVLTDRTLGQLKGDDLFVFPAFDAVDSGDPNAADQQDLTADQKVLFTKQRQVWAGNVMGFIGKGDEQLMITSRFVRPGRQDHFFQYLLAKVLGTPNVVDLSTTGSAQRPLVDLLRYSFPLYLRRALRKGLYKTYIRREENEAAVRGPIDVARHLRQNTPFLGNVAYSRRELTADNHVFQLVQATIDMLVGQAGGRKLLASVSDEVALVREAVGGRHGDVRQLINVNQQRPVMHAYYREYRDLQRLCLLLLQHRQIQLGLGTRQVYGILFDGAWLWEEYLNSLLAPAVMHPRNNSKKLKQFLFFDEETGRNKGSIFPDFIRDAPRVIVDAKYKPYGNIGGRDYQQMLAYLLRFESRHGYYLYPEQGTQLEHPLLVRQGLDAVPDESGRPDPSAIQHEWDLDRIGLHIPQDCADYPAFEAAMATSEAQLKRRLGLPID</sequence>
<name>A0ABW4CF41_9LACO</name>
<dbReference type="Proteomes" id="UP001597196">
    <property type="component" value="Unassembled WGS sequence"/>
</dbReference>
<comment type="caution">
    <text evidence="1">The sequence shown here is derived from an EMBL/GenBank/DDBJ whole genome shotgun (WGS) entry which is preliminary data.</text>
</comment>
<evidence type="ECO:0008006" key="3">
    <source>
        <dbReference type="Google" id="ProtNLM"/>
    </source>
</evidence>
<reference evidence="2" key="1">
    <citation type="journal article" date="2019" name="Int. J. Syst. Evol. Microbiol.">
        <title>The Global Catalogue of Microorganisms (GCM) 10K type strain sequencing project: providing services to taxonomists for standard genome sequencing and annotation.</title>
        <authorList>
            <consortium name="The Broad Institute Genomics Platform"/>
            <consortium name="The Broad Institute Genome Sequencing Center for Infectious Disease"/>
            <person name="Wu L."/>
            <person name="Ma J."/>
        </authorList>
    </citation>
    <scope>NUCLEOTIDE SEQUENCE [LARGE SCALE GENOMIC DNA]</scope>
    <source>
        <strain evidence="2">CCM 8980</strain>
    </source>
</reference>
<protein>
    <recommendedName>
        <fullName evidence="3">5-methylcytosine-specific restriction enzyme subunit McrC</fullName>
    </recommendedName>
</protein>
<proteinExistence type="predicted"/>
<dbReference type="PANTHER" id="PTHR38733:SF1">
    <property type="entry name" value="TYPE IV METHYL-DIRECTED RESTRICTION ENZYME ECOKMCRBC"/>
    <property type="match status" value="1"/>
</dbReference>
<dbReference type="InterPro" id="IPR019292">
    <property type="entry name" value="McrC"/>
</dbReference>
<dbReference type="RefSeq" id="WP_203626016.1">
    <property type="nucleotide sequence ID" value="NZ_BOLQ01000001.1"/>
</dbReference>
<accession>A0ABW4CF41</accession>
<keyword evidence="2" id="KW-1185">Reference proteome</keyword>
<dbReference type="EMBL" id="JBHTOC010000001">
    <property type="protein sequence ID" value="MFD1428912.1"/>
    <property type="molecule type" value="Genomic_DNA"/>
</dbReference>
<dbReference type="PANTHER" id="PTHR38733">
    <property type="entry name" value="PROTEIN MCRC"/>
    <property type="match status" value="1"/>
</dbReference>
<evidence type="ECO:0000313" key="2">
    <source>
        <dbReference type="Proteomes" id="UP001597196"/>
    </source>
</evidence>